<gene>
    <name evidence="3" type="ORF">DOK79_001818</name>
</gene>
<dbReference type="Pfam" id="PF13439">
    <property type="entry name" value="Glyco_transf_4"/>
    <property type="match status" value="1"/>
</dbReference>
<name>A0ABZ2SYS3_9ENTE</name>
<accession>A0ABZ2SYS3</accession>
<dbReference type="Gene3D" id="3.40.50.2000">
    <property type="entry name" value="Glycogen Phosphorylase B"/>
    <property type="match status" value="2"/>
</dbReference>
<organism evidence="3 4">
    <name type="scientific">Candidatus Enterococcus mangumiae</name>
    <dbReference type="NCBI Taxonomy" id="2230878"/>
    <lineage>
        <taxon>Bacteria</taxon>
        <taxon>Bacillati</taxon>
        <taxon>Bacillota</taxon>
        <taxon>Bacilli</taxon>
        <taxon>Lactobacillales</taxon>
        <taxon>Enterococcaceae</taxon>
        <taxon>Enterococcus</taxon>
    </lineage>
</organism>
<sequence length="341" mass="39741">MNILMIGPSIDAKGGMSTVIKNMYEYEGEDQIKVVSNWHEKHRISLFLKNIFTIRKTIKEEKIDIVHFHVAQKGSFYRKSLLLFLLPKKVKSVFHIHASQFDLFYHEASRRKKRIIRKCLGRTDLIVAVSESWQKFYQKITDTPVEFVNNAVKMPQENQYQTTAKRILTLGRIGERKGSYDLLKVAKIVGEFYPEVVFELYGDGEVEHFRQLTRQLPNVKINGWVDQEEKGELFQRTLLHFLPSYNEGLPMAILETMSYGIPNITTNIGGIPQLIENNEDGLLTEPGDVEEMSHKILQYLGKVATEKARFSEKAFKKVKKDFSLDSYMEKWHRIYVRLMSQ</sequence>
<dbReference type="InterPro" id="IPR001296">
    <property type="entry name" value="Glyco_trans_1"/>
</dbReference>
<feature type="domain" description="Glycosyl transferase family 1" evidence="1">
    <location>
        <begin position="156"/>
        <end position="315"/>
    </location>
</feature>
<keyword evidence="4" id="KW-1185">Reference proteome</keyword>
<dbReference type="SUPFAM" id="SSF53756">
    <property type="entry name" value="UDP-Glycosyltransferase/glycogen phosphorylase"/>
    <property type="match status" value="1"/>
</dbReference>
<dbReference type="Proteomes" id="UP000664360">
    <property type="component" value="Chromosome"/>
</dbReference>
<dbReference type="RefSeq" id="WP_206859544.1">
    <property type="nucleotide sequence ID" value="NZ_CP147250.1"/>
</dbReference>
<protein>
    <recommendedName>
        <fullName evidence="5">Glycosyl transferase</fullName>
    </recommendedName>
</protein>
<reference evidence="3 4" key="1">
    <citation type="submission" date="2024-03" db="EMBL/GenBank/DDBJ databases">
        <title>The Genome Sequence of Enterococcus sp. DIV1094.</title>
        <authorList>
            <consortium name="The Broad Institute Genomics Platform"/>
            <consortium name="The Broad Institute Microbial Omics Core"/>
            <consortium name="The Broad Institute Genomic Center for Infectious Diseases"/>
            <person name="Earl A."/>
            <person name="Manson A."/>
            <person name="Gilmore M."/>
            <person name="Schwartman J."/>
            <person name="Shea T."/>
            <person name="Abouelleil A."/>
            <person name="Cao P."/>
            <person name="Chapman S."/>
            <person name="Cusick C."/>
            <person name="Young S."/>
            <person name="Neafsey D."/>
            <person name="Nusbaum C."/>
            <person name="Birren B."/>
        </authorList>
    </citation>
    <scope>NUCLEOTIDE SEQUENCE [LARGE SCALE GENOMIC DNA]</scope>
    <source>
        <strain evidence="3 4">DIV1094</strain>
    </source>
</reference>
<evidence type="ECO:0000313" key="3">
    <source>
        <dbReference type="EMBL" id="WYJ80261.1"/>
    </source>
</evidence>
<evidence type="ECO:0008006" key="5">
    <source>
        <dbReference type="Google" id="ProtNLM"/>
    </source>
</evidence>
<dbReference type="InterPro" id="IPR028098">
    <property type="entry name" value="Glyco_trans_4-like_N"/>
</dbReference>
<dbReference type="EMBL" id="CP147250">
    <property type="protein sequence ID" value="WYJ80261.1"/>
    <property type="molecule type" value="Genomic_DNA"/>
</dbReference>
<dbReference type="CDD" id="cd03801">
    <property type="entry name" value="GT4_PimA-like"/>
    <property type="match status" value="1"/>
</dbReference>
<evidence type="ECO:0000259" key="2">
    <source>
        <dbReference type="Pfam" id="PF13439"/>
    </source>
</evidence>
<dbReference type="PANTHER" id="PTHR12526">
    <property type="entry name" value="GLYCOSYLTRANSFERASE"/>
    <property type="match status" value="1"/>
</dbReference>
<feature type="domain" description="Glycosyltransferase subfamily 4-like N-terminal" evidence="2">
    <location>
        <begin position="37"/>
        <end position="152"/>
    </location>
</feature>
<evidence type="ECO:0000259" key="1">
    <source>
        <dbReference type="Pfam" id="PF00534"/>
    </source>
</evidence>
<dbReference type="PANTHER" id="PTHR12526:SF630">
    <property type="entry name" value="GLYCOSYLTRANSFERASE"/>
    <property type="match status" value="1"/>
</dbReference>
<dbReference type="Pfam" id="PF00534">
    <property type="entry name" value="Glycos_transf_1"/>
    <property type="match status" value="1"/>
</dbReference>
<evidence type="ECO:0000313" key="4">
    <source>
        <dbReference type="Proteomes" id="UP000664360"/>
    </source>
</evidence>
<proteinExistence type="predicted"/>